<name>A0ABS8WVF1_DATST</name>
<reference evidence="1 2" key="1">
    <citation type="journal article" date="2021" name="BMC Genomics">
        <title>Datura genome reveals duplications of psychoactive alkaloid biosynthetic genes and high mutation rate following tissue culture.</title>
        <authorList>
            <person name="Rajewski A."/>
            <person name="Carter-House D."/>
            <person name="Stajich J."/>
            <person name="Litt A."/>
        </authorList>
    </citation>
    <scope>NUCLEOTIDE SEQUENCE [LARGE SCALE GENOMIC DNA]</scope>
    <source>
        <strain evidence="1">AR-01</strain>
    </source>
</reference>
<sequence>SVGSPAADAIEYFGPALDFHPLRSCNGFSSYGSKYSKYFDFLAVHDPQSKLTPSILHTDLQNDHYLHKFHNNMELVGLLLLAPE</sequence>
<protein>
    <submittedName>
        <fullName evidence="1">Uncharacterized protein</fullName>
    </submittedName>
</protein>
<organism evidence="1 2">
    <name type="scientific">Datura stramonium</name>
    <name type="common">Jimsonweed</name>
    <name type="synonym">Common thornapple</name>
    <dbReference type="NCBI Taxonomy" id="4076"/>
    <lineage>
        <taxon>Eukaryota</taxon>
        <taxon>Viridiplantae</taxon>
        <taxon>Streptophyta</taxon>
        <taxon>Embryophyta</taxon>
        <taxon>Tracheophyta</taxon>
        <taxon>Spermatophyta</taxon>
        <taxon>Magnoliopsida</taxon>
        <taxon>eudicotyledons</taxon>
        <taxon>Gunneridae</taxon>
        <taxon>Pentapetalae</taxon>
        <taxon>asterids</taxon>
        <taxon>lamiids</taxon>
        <taxon>Solanales</taxon>
        <taxon>Solanaceae</taxon>
        <taxon>Solanoideae</taxon>
        <taxon>Datureae</taxon>
        <taxon>Datura</taxon>
    </lineage>
</organism>
<evidence type="ECO:0000313" key="2">
    <source>
        <dbReference type="Proteomes" id="UP000823775"/>
    </source>
</evidence>
<keyword evidence="2" id="KW-1185">Reference proteome</keyword>
<feature type="non-terminal residue" evidence="1">
    <location>
        <position position="84"/>
    </location>
</feature>
<proteinExistence type="predicted"/>
<feature type="non-terminal residue" evidence="1">
    <location>
        <position position="1"/>
    </location>
</feature>
<dbReference type="EMBL" id="JACEIK010011147">
    <property type="protein sequence ID" value="MCE3215489.1"/>
    <property type="molecule type" value="Genomic_DNA"/>
</dbReference>
<evidence type="ECO:0000313" key="1">
    <source>
        <dbReference type="EMBL" id="MCE3215489.1"/>
    </source>
</evidence>
<comment type="caution">
    <text evidence="1">The sequence shown here is derived from an EMBL/GenBank/DDBJ whole genome shotgun (WGS) entry which is preliminary data.</text>
</comment>
<accession>A0ABS8WVF1</accession>
<dbReference type="Proteomes" id="UP000823775">
    <property type="component" value="Unassembled WGS sequence"/>
</dbReference>
<gene>
    <name evidence="1" type="ORF">HAX54_002573</name>
</gene>